<proteinExistence type="predicted"/>
<evidence type="ECO:0000256" key="2">
    <source>
        <dbReference type="ARBA" id="ARBA00012756"/>
    </source>
</evidence>
<dbReference type="Proteomes" id="UP000095594">
    <property type="component" value="Unassembled WGS sequence"/>
</dbReference>
<dbReference type="GO" id="GO:0004565">
    <property type="term" value="F:beta-galactosidase activity"/>
    <property type="evidence" value="ECO:0007669"/>
    <property type="project" value="UniProtKB-EC"/>
</dbReference>
<comment type="catalytic activity">
    <reaction evidence="1">
        <text>Hydrolysis of terminal non-reducing beta-D-galactose residues in beta-D-galactosides.</text>
        <dbReference type="EC" id="3.2.1.23"/>
    </reaction>
</comment>
<dbReference type="InterPro" id="IPR004199">
    <property type="entry name" value="B-gal_small/dom_5"/>
</dbReference>
<dbReference type="AlphaFoldDB" id="A0A174KPQ4"/>
<dbReference type="GO" id="GO:0030246">
    <property type="term" value="F:carbohydrate binding"/>
    <property type="evidence" value="ECO:0007669"/>
    <property type="project" value="InterPro"/>
</dbReference>
<evidence type="ECO:0000256" key="3">
    <source>
        <dbReference type="ARBA" id="ARBA00022801"/>
    </source>
</evidence>
<dbReference type="GO" id="GO:0005990">
    <property type="term" value="P:lactose catabolic process"/>
    <property type="evidence" value="ECO:0007669"/>
    <property type="project" value="TreeGrafter"/>
</dbReference>
<dbReference type="SUPFAM" id="SSF74650">
    <property type="entry name" value="Galactose mutarotase-like"/>
    <property type="match status" value="1"/>
</dbReference>
<name>A0A174KPQ4_9CLOT</name>
<protein>
    <recommendedName>
        <fullName evidence="2">beta-galactosidase</fullName>
        <ecNumber evidence="2">3.2.1.23</ecNumber>
    </recommendedName>
</protein>
<keyword evidence="4 6" id="KW-0326">Glycosidase</keyword>
<dbReference type="InterPro" id="IPR050347">
    <property type="entry name" value="Bact_Beta-galactosidase"/>
</dbReference>
<dbReference type="PANTHER" id="PTHR46323:SF2">
    <property type="entry name" value="BETA-GALACTOSIDASE"/>
    <property type="match status" value="1"/>
</dbReference>
<dbReference type="RefSeq" id="WP_055268007.1">
    <property type="nucleotide sequence ID" value="NZ_CABIXQ010000026.1"/>
</dbReference>
<dbReference type="Pfam" id="PF02929">
    <property type="entry name" value="Bgal_small_N"/>
    <property type="match status" value="1"/>
</dbReference>
<dbReference type="PANTHER" id="PTHR46323">
    <property type="entry name" value="BETA-GALACTOSIDASE"/>
    <property type="match status" value="1"/>
</dbReference>
<evidence type="ECO:0000256" key="4">
    <source>
        <dbReference type="ARBA" id="ARBA00023295"/>
    </source>
</evidence>
<dbReference type="EMBL" id="CYZX01000026">
    <property type="protein sequence ID" value="CUP11575.1"/>
    <property type="molecule type" value="Genomic_DNA"/>
</dbReference>
<evidence type="ECO:0000259" key="5">
    <source>
        <dbReference type="SMART" id="SM01038"/>
    </source>
</evidence>
<feature type="domain" description="Beta galactosidase small chain/" evidence="5">
    <location>
        <begin position="1"/>
        <end position="189"/>
    </location>
</feature>
<gene>
    <name evidence="6" type="primary">lacZ_3</name>
    <name evidence="6" type="ORF">ERS852471_03032</name>
</gene>
<evidence type="ECO:0000256" key="1">
    <source>
        <dbReference type="ARBA" id="ARBA00001412"/>
    </source>
</evidence>
<evidence type="ECO:0000313" key="6">
    <source>
        <dbReference type="EMBL" id="CUP11575.1"/>
    </source>
</evidence>
<dbReference type="SMART" id="SM01038">
    <property type="entry name" value="Bgal_small_N"/>
    <property type="match status" value="1"/>
</dbReference>
<sequence length="197" mass="22278">MCPLLYTNTNKVNVDVKYLVKEDGLIEITGEYFGTEGIPNIPEFGMMFILKSDLDKVLWYGRGPSDNYTDRKDGCKIGIYEGCVNDLVPYLRPQEYGNKSDVRYAKVFSDNGFGLIFEGENLNFSALPYTPHEIENAAHSFELPPVYHTIIRVSQEQMGVGGDDTWGAPVHEEFTISGEENHKFKFIFGVDLEKNQG</sequence>
<keyword evidence="3 6" id="KW-0378">Hydrolase</keyword>
<dbReference type="InterPro" id="IPR014718">
    <property type="entry name" value="GH-type_carb-bd"/>
</dbReference>
<dbReference type="GO" id="GO:0009341">
    <property type="term" value="C:beta-galactosidase complex"/>
    <property type="evidence" value="ECO:0007669"/>
    <property type="project" value="InterPro"/>
</dbReference>
<dbReference type="Gene3D" id="2.70.98.10">
    <property type="match status" value="1"/>
</dbReference>
<organism evidence="6 7">
    <name type="scientific">Clostridium disporicum</name>
    <dbReference type="NCBI Taxonomy" id="84024"/>
    <lineage>
        <taxon>Bacteria</taxon>
        <taxon>Bacillati</taxon>
        <taxon>Bacillota</taxon>
        <taxon>Clostridia</taxon>
        <taxon>Eubacteriales</taxon>
        <taxon>Clostridiaceae</taxon>
        <taxon>Clostridium</taxon>
    </lineage>
</organism>
<accession>A0A174KPQ4</accession>
<reference evidence="6 7" key="1">
    <citation type="submission" date="2015-09" db="EMBL/GenBank/DDBJ databases">
        <authorList>
            <consortium name="Pathogen Informatics"/>
        </authorList>
    </citation>
    <scope>NUCLEOTIDE SEQUENCE [LARGE SCALE GENOMIC DNA]</scope>
    <source>
        <strain evidence="6 7">2789STDY5834856</strain>
    </source>
</reference>
<dbReference type="EC" id="3.2.1.23" evidence="2"/>
<dbReference type="OrthoDB" id="1934936at2"/>
<evidence type="ECO:0000313" key="7">
    <source>
        <dbReference type="Proteomes" id="UP000095594"/>
    </source>
</evidence>
<dbReference type="InterPro" id="IPR011013">
    <property type="entry name" value="Gal_mutarotase_sf_dom"/>
</dbReference>